<dbReference type="AlphaFoldDB" id="F0WBD4"/>
<evidence type="ECO:0000313" key="1">
    <source>
        <dbReference type="EMBL" id="CCA18458.1"/>
    </source>
</evidence>
<name>F0WBD4_9STRA</name>
<proteinExistence type="predicted"/>
<reference evidence="1" key="1">
    <citation type="journal article" date="2011" name="PLoS Biol.">
        <title>Gene gain and loss during evolution of obligate parasitism in the white rust pathogen of Arabidopsis thaliana.</title>
        <authorList>
            <person name="Kemen E."/>
            <person name="Gardiner A."/>
            <person name="Schultz-Larsen T."/>
            <person name="Kemen A.C."/>
            <person name="Balmuth A.L."/>
            <person name="Robert-Seilaniantz A."/>
            <person name="Bailey K."/>
            <person name="Holub E."/>
            <person name="Studholme D.J."/>
            <person name="Maclean D."/>
            <person name="Jones J.D."/>
        </authorList>
    </citation>
    <scope>NUCLEOTIDE SEQUENCE</scope>
</reference>
<accession>F0WBD4</accession>
<sequence length="54" mass="6238">MIEESCYLCTAQPLKKNAIFAQKSMMTRTATIQEAHEASRLSYSRYIQRIRAVV</sequence>
<reference evidence="1" key="2">
    <citation type="submission" date="2011-02" db="EMBL/GenBank/DDBJ databases">
        <authorList>
            <person name="MacLean D."/>
        </authorList>
    </citation>
    <scope>NUCLEOTIDE SEQUENCE</scope>
</reference>
<dbReference type="EMBL" id="FR824096">
    <property type="protein sequence ID" value="CCA18458.1"/>
    <property type="molecule type" value="Genomic_DNA"/>
</dbReference>
<organism evidence="1">
    <name type="scientific">Albugo laibachii Nc14</name>
    <dbReference type="NCBI Taxonomy" id="890382"/>
    <lineage>
        <taxon>Eukaryota</taxon>
        <taxon>Sar</taxon>
        <taxon>Stramenopiles</taxon>
        <taxon>Oomycota</taxon>
        <taxon>Peronosporomycetes</taxon>
        <taxon>Albuginales</taxon>
        <taxon>Albuginaceae</taxon>
        <taxon>Albugo</taxon>
    </lineage>
</organism>
<dbReference type="HOGENOM" id="CLU_3054328_0_0_1"/>
<protein>
    <submittedName>
        <fullName evidence="1">AlNc14C51G3981 protein</fullName>
    </submittedName>
</protein>
<gene>
    <name evidence="1" type="primary">AlNc14C51G3981</name>
    <name evidence="1" type="ORF">ALNC14_046010</name>
</gene>